<name>A0AAV1VM82_9STRA</name>
<dbReference type="AlphaFoldDB" id="A0AAV1VM82"/>
<keyword evidence="1" id="KW-1133">Transmembrane helix</keyword>
<dbReference type="EMBL" id="CAKLBY020000378">
    <property type="protein sequence ID" value="CAK7947363.1"/>
    <property type="molecule type" value="Genomic_DNA"/>
</dbReference>
<evidence type="ECO:0000313" key="3">
    <source>
        <dbReference type="Proteomes" id="UP001162060"/>
    </source>
</evidence>
<dbReference type="Proteomes" id="UP001162060">
    <property type="component" value="Unassembled WGS sequence"/>
</dbReference>
<keyword evidence="1" id="KW-0472">Membrane</keyword>
<organism evidence="2 3">
    <name type="scientific">Peronospora matthiolae</name>
    <dbReference type="NCBI Taxonomy" id="2874970"/>
    <lineage>
        <taxon>Eukaryota</taxon>
        <taxon>Sar</taxon>
        <taxon>Stramenopiles</taxon>
        <taxon>Oomycota</taxon>
        <taxon>Peronosporomycetes</taxon>
        <taxon>Peronosporales</taxon>
        <taxon>Peronosporaceae</taxon>
        <taxon>Peronospora</taxon>
    </lineage>
</organism>
<comment type="caution">
    <text evidence="2">The sequence shown here is derived from an EMBL/GenBank/DDBJ whole genome shotgun (WGS) entry which is preliminary data.</text>
</comment>
<evidence type="ECO:0000313" key="2">
    <source>
        <dbReference type="EMBL" id="CAK7947363.1"/>
    </source>
</evidence>
<evidence type="ECO:0008006" key="4">
    <source>
        <dbReference type="Google" id="ProtNLM"/>
    </source>
</evidence>
<protein>
    <recommendedName>
        <fullName evidence="4">ABC-2 type transporter domain-containing protein</fullName>
    </recommendedName>
</protein>
<keyword evidence="1" id="KW-0812">Transmembrane</keyword>
<gene>
    <name evidence="2" type="ORF">PM001_LOCUS32513</name>
</gene>
<sequence>MQTLLGQPLVYSLSSGEVVAVVGVLINVIFLLFAGFNPPVAVIPDRYRWLYDVTLQRYFLSILVSLVFGNCPEDPVHDEDTRGTPTCGQNLRVDPYGMHRRQWVTRRSSTTWQWKTFDLRTSDLLDIA</sequence>
<evidence type="ECO:0000256" key="1">
    <source>
        <dbReference type="SAM" id="Phobius"/>
    </source>
</evidence>
<feature type="transmembrane region" description="Helical" evidence="1">
    <location>
        <begin position="18"/>
        <end position="37"/>
    </location>
</feature>
<accession>A0AAV1VM82</accession>
<reference evidence="2" key="1">
    <citation type="submission" date="2024-01" db="EMBL/GenBank/DDBJ databases">
        <authorList>
            <person name="Webb A."/>
        </authorList>
    </citation>
    <scope>NUCLEOTIDE SEQUENCE</scope>
    <source>
        <strain evidence="2">Pm1</strain>
    </source>
</reference>
<proteinExistence type="predicted"/>